<evidence type="ECO:0000256" key="5">
    <source>
        <dbReference type="SAM" id="SignalP"/>
    </source>
</evidence>
<dbReference type="Pfam" id="PF01721">
    <property type="entry name" value="Bacteriocin_II"/>
    <property type="match status" value="1"/>
</dbReference>
<evidence type="ECO:0000256" key="2">
    <source>
        <dbReference type="ARBA" id="ARBA00022529"/>
    </source>
</evidence>
<comment type="similarity">
    <text evidence="1">Belongs to the bacteriocin class IIA/YGNGV family.</text>
</comment>
<dbReference type="PROSITE" id="PS60030">
    <property type="entry name" value="BACTERIOCIN_IIA"/>
    <property type="match status" value="1"/>
</dbReference>
<keyword evidence="4" id="KW-0078">Bacteriocin</keyword>
<dbReference type="InterPro" id="IPR002633">
    <property type="entry name" value="Bacteriocin_IIa"/>
</dbReference>
<feature type="chain" id="PRO_5038587832" evidence="5">
    <location>
        <begin position="24"/>
        <end position="76"/>
    </location>
</feature>
<dbReference type="SMR" id="Q8GR39"/>
<name>Q8GR39_ENTFL</name>
<dbReference type="RefSeq" id="WP_010818068.1">
    <property type="nucleotide sequence ID" value="NZ_AP025272.1"/>
</dbReference>
<evidence type="ECO:0000256" key="1">
    <source>
        <dbReference type="ARBA" id="ARBA00007999"/>
    </source>
</evidence>
<dbReference type="AlphaFoldDB" id="Q8GR39"/>
<dbReference type="InterPro" id="IPR023384">
    <property type="entry name" value="Bacteriocin_IIa_CS"/>
</dbReference>
<dbReference type="GO" id="GO:0031640">
    <property type="term" value="P:killing of cells of another organism"/>
    <property type="evidence" value="ECO:0007669"/>
    <property type="project" value="UniProtKB-KW"/>
</dbReference>
<dbReference type="InterPro" id="IPR023388">
    <property type="entry name" value="Bacteriocin_IIa_dom_sf"/>
</dbReference>
<keyword evidence="6" id="KW-0614">Plasmid</keyword>
<organism evidence="6">
    <name type="scientific">Enterococcus faecalis</name>
    <name type="common">Streptococcus faecalis</name>
    <dbReference type="NCBI Taxonomy" id="1351"/>
    <lineage>
        <taxon>Bacteria</taxon>
        <taxon>Bacillati</taxon>
        <taxon>Bacillota</taxon>
        <taxon>Bacilli</taxon>
        <taxon>Lactobacillales</taxon>
        <taxon>Enterococcaceae</taxon>
        <taxon>Enterococcus</taxon>
    </lineage>
</organism>
<evidence type="ECO:0000256" key="3">
    <source>
        <dbReference type="ARBA" id="ARBA00023022"/>
    </source>
</evidence>
<keyword evidence="2" id="KW-0929">Antimicrobial</keyword>
<dbReference type="Gene3D" id="1.20.5.130">
    <property type="match status" value="1"/>
</dbReference>
<feature type="signal peptide" evidence="5">
    <location>
        <begin position="1"/>
        <end position="23"/>
    </location>
</feature>
<dbReference type="GO" id="GO:0005576">
    <property type="term" value="C:extracellular region"/>
    <property type="evidence" value="ECO:0007669"/>
    <property type="project" value="InterPro"/>
</dbReference>
<accession>Q8GR39</accession>
<proteinExistence type="inferred from homology"/>
<geneLocation type="plasmid" evidence="6">
    <name>pEK4S</name>
</geneLocation>
<dbReference type="GO" id="GO:0042742">
    <property type="term" value="P:defense response to bacterium"/>
    <property type="evidence" value="ECO:0007669"/>
    <property type="project" value="UniProtKB-KW"/>
</dbReference>
<keyword evidence="5" id="KW-0732">Signal</keyword>
<protein>
    <submittedName>
        <fullName evidence="6">Enterocin SE-K4</fullName>
    </submittedName>
</protein>
<reference evidence="6" key="1">
    <citation type="submission" date="2002-10" db="EMBL/GenBank/DDBJ databases">
        <title>High production of enterocin SE-K4 from Enterococcus faecalis strain K-4.</title>
        <authorList>
            <person name="Doi K."/>
            <person name="Eguchi T."/>
            <person name="Iwatake A."/>
            <person name="Shima J."/>
            <person name="Ohmomo S."/>
            <person name="Ogata S."/>
        </authorList>
    </citation>
    <scope>NUCLEOTIDE SEQUENCE</scope>
    <source>
        <strain evidence="6">K-4</strain>
        <plasmid evidence="6">pEK4S</plasmid>
    </source>
</reference>
<dbReference type="EMBL" id="AB092692">
    <property type="protein sequence ID" value="BAC20326.1"/>
    <property type="molecule type" value="Genomic_DNA"/>
</dbReference>
<keyword evidence="3" id="KW-0044">Antibiotic</keyword>
<evidence type="ECO:0000256" key="4">
    <source>
        <dbReference type="ARBA" id="ARBA00023048"/>
    </source>
</evidence>
<evidence type="ECO:0000313" key="6">
    <source>
        <dbReference type="EMBL" id="BAC20326.1"/>
    </source>
</evidence>
<sequence>MKKKLVKGLVICGMIGIGFTALGTNVEAATYYGNGVYCNKQKCWVDWSRARSEIIDRGVKAYVNGFTKVLGGIGGR</sequence>
<gene>
    <name evidence="6" type="primary">orf6</name>
</gene>